<dbReference type="Proteomes" id="UP000800082">
    <property type="component" value="Unassembled WGS sequence"/>
</dbReference>
<evidence type="ECO:0000313" key="3">
    <source>
        <dbReference type="Proteomes" id="UP000800082"/>
    </source>
</evidence>
<dbReference type="GeneID" id="54347309"/>
<evidence type="ECO:0000313" key="2">
    <source>
        <dbReference type="EMBL" id="KAF1930804.1"/>
    </source>
</evidence>
<name>A0A6A5RUH2_9PLEO</name>
<dbReference type="RefSeq" id="XP_033451052.1">
    <property type="nucleotide sequence ID" value="XM_033589661.1"/>
</dbReference>
<keyword evidence="3" id="KW-1185">Reference proteome</keyword>
<evidence type="ECO:0000256" key="1">
    <source>
        <dbReference type="SAM" id="MobiDB-lite"/>
    </source>
</evidence>
<dbReference type="EMBL" id="ML978962">
    <property type="protein sequence ID" value="KAF1930804.1"/>
    <property type="molecule type" value="Genomic_DNA"/>
</dbReference>
<accession>A0A6A5RUH2</accession>
<organism evidence="2 3">
    <name type="scientific">Didymella exigua CBS 183.55</name>
    <dbReference type="NCBI Taxonomy" id="1150837"/>
    <lineage>
        <taxon>Eukaryota</taxon>
        <taxon>Fungi</taxon>
        <taxon>Dikarya</taxon>
        <taxon>Ascomycota</taxon>
        <taxon>Pezizomycotina</taxon>
        <taxon>Dothideomycetes</taxon>
        <taxon>Pleosporomycetidae</taxon>
        <taxon>Pleosporales</taxon>
        <taxon>Pleosporineae</taxon>
        <taxon>Didymellaceae</taxon>
        <taxon>Didymella</taxon>
    </lineage>
</organism>
<protein>
    <submittedName>
        <fullName evidence="2">Uncharacterized protein</fullName>
    </submittedName>
</protein>
<gene>
    <name evidence="2" type="ORF">M421DRAFT_359889</name>
</gene>
<feature type="region of interest" description="Disordered" evidence="1">
    <location>
        <begin position="103"/>
        <end position="145"/>
    </location>
</feature>
<dbReference type="AlphaFoldDB" id="A0A6A5RUH2"/>
<proteinExistence type="predicted"/>
<reference evidence="2" key="1">
    <citation type="journal article" date="2020" name="Stud. Mycol.">
        <title>101 Dothideomycetes genomes: a test case for predicting lifestyles and emergence of pathogens.</title>
        <authorList>
            <person name="Haridas S."/>
            <person name="Albert R."/>
            <person name="Binder M."/>
            <person name="Bloem J."/>
            <person name="Labutti K."/>
            <person name="Salamov A."/>
            <person name="Andreopoulos B."/>
            <person name="Baker S."/>
            <person name="Barry K."/>
            <person name="Bills G."/>
            <person name="Bluhm B."/>
            <person name="Cannon C."/>
            <person name="Castanera R."/>
            <person name="Culley D."/>
            <person name="Daum C."/>
            <person name="Ezra D."/>
            <person name="Gonzalez J."/>
            <person name="Henrissat B."/>
            <person name="Kuo A."/>
            <person name="Liang C."/>
            <person name="Lipzen A."/>
            <person name="Lutzoni F."/>
            <person name="Magnuson J."/>
            <person name="Mondo S."/>
            <person name="Nolan M."/>
            <person name="Ohm R."/>
            <person name="Pangilinan J."/>
            <person name="Park H.-J."/>
            <person name="Ramirez L."/>
            <person name="Alfaro M."/>
            <person name="Sun H."/>
            <person name="Tritt A."/>
            <person name="Yoshinaga Y."/>
            <person name="Zwiers L.-H."/>
            <person name="Turgeon B."/>
            <person name="Goodwin S."/>
            <person name="Spatafora J."/>
            <person name="Crous P."/>
            <person name="Grigoriev I."/>
        </authorList>
    </citation>
    <scope>NUCLEOTIDE SEQUENCE</scope>
    <source>
        <strain evidence="2">CBS 183.55</strain>
    </source>
</reference>
<sequence>MYVDTLLAHSFDYPQAMYSQNIYCSHKLGPLSTVAMVGLRTREPSHTSSCYYDEEVFRLQNATTLEFHNARSMHYNSMLTVETDIISRVLDIRNKYPPCVQSHRALDAASQPHSAAPPRPTSERTSSNASGRIPQTALSTTTSSKADRALTLRFTASSKL</sequence>